<gene>
    <name evidence="2" type="ORF">ACFSR3_06020</name>
</gene>
<keyword evidence="1" id="KW-0732">Signal</keyword>
<feature type="chain" id="PRO_5046087552" description="Alpha-ketoglutarate decarboxylase" evidence="1">
    <location>
        <begin position="28"/>
        <end position="178"/>
    </location>
</feature>
<evidence type="ECO:0000256" key="1">
    <source>
        <dbReference type="SAM" id="SignalP"/>
    </source>
</evidence>
<comment type="caution">
    <text evidence="2">The sequence shown here is derived from an EMBL/GenBank/DDBJ whole genome shotgun (WGS) entry which is preliminary data.</text>
</comment>
<proteinExistence type="predicted"/>
<dbReference type="Proteomes" id="UP001597480">
    <property type="component" value="Unassembled WGS sequence"/>
</dbReference>
<keyword evidence="3" id="KW-1185">Reference proteome</keyword>
<organism evidence="2 3">
    <name type="scientific">Flavobacterium suzhouense</name>
    <dbReference type="NCBI Taxonomy" id="1529638"/>
    <lineage>
        <taxon>Bacteria</taxon>
        <taxon>Pseudomonadati</taxon>
        <taxon>Bacteroidota</taxon>
        <taxon>Flavobacteriia</taxon>
        <taxon>Flavobacteriales</taxon>
        <taxon>Flavobacteriaceae</taxon>
        <taxon>Flavobacterium</taxon>
    </lineage>
</organism>
<evidence type="ECO:0008006" key="4">
    <source>
        <dbReference type="Google" id="ProtNLM"/>
    </source>
</evidence>
<dbReference type="RefSeq" id="WP_379820161.1">
    <property type="nucleotide sequence ID" value="NZ_JBHUMD010000007.1"/>
</dbReference>
<feature type="signal peptide" evidence="1">
    <location>
        <begin position="1"/>
        <end position="27"/>
    </location>
</feature>
<evidence type="ECO:0000313" key="2">
    <source>
        <dbReference type="EMBL" id="MFD2601606.1"/>
    </source>
</evidence>
<evidence type="ECO:0000313" key="3">
    <source>
        <dbReference type="Proteomes" id="UP001597480"/>
    </source>
</evidence>
<protein>
    <recommendedName>
        <fullName evidence="4">Alpha-ketoglutarate decarboxylase</fullName>
    </recommendedName>
</protein>
<name>A0ABW5NR91_9FLAO</name>
<sequence length="178" mass="19999">MKSDILSFLTKAALTISFFMCFTAVNAQQNDFWSKVRFGGAIGAGFGSGYTDVTLAPQAIYQFNQYVALGVGIQGSYSEQKNLYSSWMYGGSVIGLFNPIPQVQLSAELEQLRVNLDVEPDRFGMYDGYSRDFWNTGLFLGAGYNTGNVIIGIRYNVLFNDNDYVYSEAWMPFVRVYF</sequence>
<dbReference type="EMBL" id="JBHUMD010000007">
    <property type="protein sequence ID" value="MFD2601606.1"/>
    <property type="molecule type" value="Genomic_DNA"/>
</dbReference>
<reference evidence="3" key="1">
    <citation type="journal article" date="2019" name="Int. J. Syst. Evol. Microbiol.">
        <title>The Global Catalogue of Microorganisms (GCM) 10K type strain sequencing project: providing services to taxonomists for standard genome sequencing and annotation.</title>
        <authorList>
            <consortium name="The Broad Institute Genomics Platform"/>
            <consortium name="The Broad Institute Genome Sequencing Center for Infectious Disease"/>
            <person name="Wu L."/>
            <person name="Ma J."/>
        </authorList>
    </citation>
    <scope>NUCLEOTIDE SEQUENCE [LARGE SCALE GENOMIC DNA]</scope>
    <source>
        <strain evidence="3">KCTC 42107</strain>
    </source>
</reference>
<accession>A0ABW5NR91</accession>